<proteinExistence type="predicted"/>
<dbReference type="EMBL" id="ML122285">
    <property type="protein sequence ID" value="RPD56843.1"/>
    <property type="molecule type" value="Genomic_DNA"/>
</dbReference>
<gene>
    <name evidence="1" type="ORF">L227DRAFT_245976</name>
</gene>
<dbReference type="AlphaFoldDB" id="A0A5C2S0C3"/>
<dbReference type="Proteomes" id="UP000313359">
    <property type="component" value="Unassembled WGS sequence"/>
</dbReference>
<accession>A0A5C2S0C3</accession>
<keyword evidence="2" id="KW-1185">Reference proteome</keyword>
<reference evidence="1" key="1">
    <citation type="journal article" date="2018" name="Genome Biol. Evol.">
        <title>Genomics and development of Lentinus tigrinus, a white-rot wood-decaying mushroom with dimorphic fruiting bodies.</title>
        <authorList>
            <person name="Wu B."/>
            <person name="Xu Z."/>
            <person name="Knudson A."/>
            <person name="Carlson A."/>
            <person name="Chen N."/>
            <person name="Kovaka S."/>
            <person name="LaButti K."/>
            <person name="Lipzen A."/>
            <person name="Pennachio C."/>
            <person name="Riley R."/>
            <person name="Schakwitz W."/>
            <person name="Umezawa K."/>
            <person name="Ohm R.A."/>
            <person name="Grigoriev I.V."/>
            <person name="Nagy L.G."/>
            <person name="Gibbons J."/>
            <person name="Hibbett D."/>
        </authorList>
    </citation>
    <scope>NUCLEOTIDE SEQUENCE [LARGE SCALE GENOMIC DNA]</scope>
    <source>
        <strain evidence="1">ALCF2SS1-6</strain>
    </source>
</reference>
<organism evidence="1 2">
    <name type="scientific">Lentinus tigrinus ALCF2SS1-6</name>
    <dbReference type="NCBI Taxonomy" id="1328759"/>
    <lineage>
        <taxon>Eukaryota</taxon>
        <taxon>Fungi</taxon>
        <taxon>Dikarya</taxon>
        <taxon>Basidiomycota</taxon>
        <taxon>Agaricomycotina</taxon>
        <taxon>Agaricomycetes</taxon>
        <taxon>Polyporales</taxon>
        <taxon>Polyporaceae</taxon>
        <taxon>Lentinus</taxon>
    </lineage>
</organism>
<protein>
    <submittedName>
        <fullName evidence="1">Uncharacterized protein</fullName>
    </submittedName>
</protein>
<name>A0A5C2S0C3_9APHY</name>
<evidence type="ECO:0000313" key="2">
    <source>
        <dbReference type="Proteomes" id="UP000313359"/>
    </source>
</evidence>
<evidence type="ECO:0000313" key="1">
    <source>
        <dbReference type="EMBL" id="RPD56843.1"/>
    </source>
</evidence>
<sequence>MLVACCVTVTETVTDRGPQPGTCVFPHIARHQPTTCHCVNQRSTRVCMSSESPATTYVTAHGPRVTVCIDTHHTPHTTHHAPRHHTIFEYRTFGSPGCASRGGVGVTRPREVPTMNARRLRQRSSVVFPLSGAPAAIDRGDRRIATVRVREGERVIVRVFASHRTALSSRRVWPHEYQGRRGVAPDMAAEPV</sequence>